<protein>
    <submittedName>
        <fullName evidence="2">GntR family transcriptional regulator</fullName>
    </submittedName>
</protein>
<dbReference type="GO" id="GO:0045892">
    <property type="term" value="P:negative regulation of DNA-templated transcription"/>
    <property type="evidence" value="ECO:0007669"/>
    <property type="project" value="TreeGrafter"/>
</dbReference>
<dbReference type="Pfam" id="PF07702">
    <property type="entry name" value="UTRA"/>
    <property type="match status" value="1"/>
</dbReference>
<dbReference type="GO" id="GO:0003677">
    <property type="term" value="F:DNA binding"/>
    <property type="evidence" value="ECO:0007669"/>
    <property type="project" value="InterPro"/>
</dbReference>
<dbReference type="PANTHER" id="PTHR44846:SF17">
    <property type="entry name" value="GNTR-FAMILY TRANSCRIPTIONAL REGULATOR"/>
    <property type="match status" value="1"/>
</dbReference>
<dbReference type="AlphaFoldDB" id="A0A1Q9LF78"/>
<dbReference type="InterPro" id="IPR028978">
    <property type="entry name" value="Chorismate_lyase_/UTRA_dom_sf"/>
</dbReference>
<organism evidence="2 3">
    <name type="scientific">Actinokineospora bangkokensis</name>
    <dbReference type="NCBI Taxonomy" id="1193682"/>
    <lineage>
        <taxon>Bacteria</taxon>
        <taxon>Bacillati</taxon>
        <taxon>Actinomycetota</taxon>
        <taxon>Actinomycetes</taxon>
        <taxon>Pseudonocardiales</taxon>
        <taxon>Pseudonocardiaceae</taxon>
        <taxon>Actinokineospora</taxon>
    </lineage>
</organism>
<dbReference type="PANTHER" id="PTHR44846">
    <property type="entry name" value="MANNOSYL-D-GLYCERATE TRANSPORT/METABOLISM SYSTEM REPRESSOR MNGR-RELATED"/>
    <property type="match status" value="1"/>
</dbReference>
<dbReference type="Gene3D" id="3.40.1410.10">
    <property type="entry name" value="Chorismate lyase-like"/>
    <property type="match status" value="1"/>
</dbReference>
<name>A0A1Q9LF78_9PSEU</name>
<dbReference type="InterPro" id="IPR050679">
    <property type="entry name" value="Bact_HTH_transcr_reg"/>
</dbReference>
<reference evidence="2 3" key="1">
    <citation type="submission" date="2016-10" db="EMBL/GenBank/DDBJ databases">
        <title>The Draft Genome Sequence of Actinokineospora bangkokensis 44EHWT reveals the biosynthetic pathway of antifungal compounds Thailandins with unusual extender unit butylmalonyl-CoA.</title>
        <authorList>
            <person name="Greule A."/>
            <person name="Intra B."/>
            <person name="Flemming S."/>
            <person name="Rommel M.G."/>
            <person name="Panbangred W."/>
            <person name="Bechthold A."/>
        </authorList>
    </citation>
    <scope>NUCLEOTIDE SEQUENCE [LARGE SCALE GENOMIC DNA]</scope>
    <source>
        <strain evidence="2 3">44EHW</strain>
    </source>
</reference>
<evidence type="ECO:0000313" key="2">
    <source>
        <dbReference type="EMBL" id="OLR90678.1"/>
    </source>
</evidence>
<sequence>MWERARLVKDAGVPTHTLTSYYRPEHVDGTPLVDPTPGPATPGGGFAVLTLRGLEPHHMTETVFARMPTPEELEMLELPAGEPVMILHRTTYTQANVAIEYATGVHSASRFSWTYSFILPD</sequence>
<accession>A0A1Q9LF78</accession>
<evidence type="ECO:0000313" key="3">
    <source>
        <dbReference type="Proteomes" id="UP000186040"/>
    </source>
</evidence>
<proteinExistence type="predicted"/>
<dbReference type="EMBL" id="MKQR01000026">
    <property type="protein sequence ID" value="OLR90678.1"/>
    <property type="molecule type" value="Genomic_DNA"/>
</dbReference>
<evidence type="ECO:0000259" key="1">
    <source>
        <dbReference type="SMART" id="SM00866"/>
    </source>
</evidence>
<comment type="caution">
    <text evidence="2">The sequence shown here is derived from an EMBL/GenBank/DDBJ whole genome shotgun (WGS) entry which is preliminary data.</text>
</comment>
<feature type="domain" description="UbiC transcription regulator-associated" evidence="1">
    <location>
        <begin position="3"/>
        <end position="112"/>
    </location>
</feature>
<dbReference type="Proteomes" id="UP000186040">
    <property type="component" value="Unassembled WGS sequence"/>
</dbReference>
<gene>
    <name evidence="2" type="ORF">BJP25_29170</name>
</gene>
<dbReference type="SMART" id="SM00866">
    <property type="entry name" value="UTRA"/>
    <property type="match status" value="1"/>
</dbReference>
<dbReference type="SUPFAM" id="SSF64288">
    <property type="entry name" value="Chorismate lyase-like"/>
    <property type="match status" value="1"/>
</dbReference>
<dbReference type="STRING" id="1193682.BJP25_29170"/>
<keyword evidence="3" id="KW-1185">Reference proteome</keyword>
<dbReference type="InterPro" id="IPR011663">
    <property type="entry name" value="UTRA"/>
</dbReference>